<evidence type="ECO:0000313" key="2">
    <source>
        <dbReference type="EMBL" id="GAU47898.1"/>
    </source>
</evidence>
<dbReference type="EMBL" id="DF974359">
    <property type="protein sequence ID" value="GAU47898.1"/>
    <property type="molecule type" value="Genomic_DNA"/>
</dbReference>
<proteinExistence type="predicted"/>
<dbReference type="Proteomes" id="UP000242715">
    <property type="component" value="Unassembled WGS sequence"/>
</dbReference>
<gene>
    <name evidence="2" type="ORF">TSUD_25130</name>
</gene>
<feature type="transmembrane region" description="Helical" evidence="1">
    <location>
        <begin position="40"/>
        <end position="65"/>
    </location>
</feature>
<keyword evidence="1" id="KW-0472">Membrane</keyword>
<reference evidence="3" key="1">
    <citation type="journal article" date="2017" name="Front. Plant Sci.">
        <title>Climate Clever Clovers: New Paradigm to Reduce the Environmental Footprint of Ruminants by Breeding Low Methanogenic Forages Utilizing Haplotype Variation.</title>
        <authorList>
            <person name="Kaur P."/>
            <person name="Appels R."/>
            <person name="Bayer P.E."/>
            <person name="Keeble-Gagnere G."/>
            <person name="Wang J."/>
            <person name="Hirakawa H."/>
            <person name="Shirasawa K."/>
            <person name="Vercoe P."/>
            <person name="Stefanova K."/>
            <person name="Durmic Z."/>
            <person name="Nichols P."/>
            <person name="Revell C."/>
            <person name="Isobe S.N."/>
            <person name="Edwards D."/>
            <person name="Erskine W."/>
        </authorList>
    </citation>
    <scope>NUCLEOTIDE SEQUENCE [LARGE SCALE GENOMIC DNA]</scope>
    <source>
        <strain evidence="3">cv. Daliak</strain>
    </source>
</reference>
<name>A0A2Z6NUK3_TRISU</name>
<sequence length="92" mass="10590">MLPCNESCIDGSKEKHHSYQHCNDDDSYDEWPYRHLVDSIVVTILFLVPVIVLLVVIAAVLYCIFYRRITKVRHLAVVAHEPMVEMQPAPPT</sequence>
<keyword evidence="3" id="KW-1185">Reference proteome</keyword>
<organism evidence="2 3">
    <name type="scientific">Trifolium subterraneum</name>
    <name type="common">Subterranean clover</name>
    <dbReference type="NCBI Taxonomy" id="3900"/>
    <lineage>
        <taxon>Eukaryota</taxon>
        <taxon>Viridiplantae</taxon>
        <taxon>Streptophyta</taxon>
        <taxon>Embryophyta</taxon>
        <taxon>Tracheophyta</taxon>
        <taxon>Spermatophyta</taxon>
        <taxon>Magnoliopsida</taxon>
        <taxon>eudicotyledons</taxon>
        <taxon>Gunneridae</taxon>
        <taxon>Pentapetalae</taxon>
        <taxon>rosids</taxon>
        <taxon>fabids</taxon>
        <taxon>Fabales</taxon>
        <taxon>Fabaceae</taxon>
        <taxon>Papilionoideae</taxon>
        <taxon>50 kb inversion clade</taxon>
        <taxon>NPAAA clade</taxon>
        <taxon>Hologalegina</taxon>
        <taxon>IRL clade</taxon>
        <taxon>Trifolieae</taxon>
        <taxon>Trifolium</taxon>
    </lineage>
</organism>
<keyword evidence="1" id="KW-0812">Transmembrane</keyword>
<dbReference type="AlphaFoldDB" id="A0A2Z6NUK3"/>
<evidence type="ECO:0000256" key="1">
    <source>
        <dbReference type="SAM" id="Phobius"/>
    </source>
</evidence>
<keyword evidence="1" id="KW-1133">Transmembrane helix</keyword>
<protein>
    <submittedName>
        <fullName evidence="2">Uncharacterized protein</fullName>
    </submittedName>
</protein>
<evidence type="ECO:0000313" key="3">
    <source>
        <dbReference type="Proteomes" id="UP000242715"/>
    </source>
</evidence>
<accession>A0A2Z6NUK3</accession>